<evidence type="ECO:0000313" key="3">
    <source>
        <dbReference type="Proteomes" id="UP001060164"/>
    </source>
</evidence>
<dbReference type="Proteomes" id="UP001060164">
    <property type="component" value="Chromosome"/>
</dbReference>
<evidence type="ECO:0000313" key="2">
    <source>
        <dbReference type="EMBL" id="UWP60094.1"/>
    </source>
</evidence>
<sequence>MSIFPYIEIEGTSYEIGYQEGENFREQIQGSIACYKKMFMDYSSLEWGRAKELSRKFIEVIRDYNADYLEEIRGVADGSGFEFEDILALNCRSELVFVGKEFDKQDGGCTSIGITRERALNGEALCAHNWDWKTSQRANMVMMKIHQKNGKPTIFMVTEAGIIGKTGFNSAGLNVYLNALSTDQAPSGLPLHIAMRAVMDCETLAEALTEVTRMPLGCCANFMLGHRNGECVDVEIENADFDVLYPKDGIIVHTNHFLSSRLPIPPRKDTTKYKLADSFVRLGRADKLLRRMGNYISADDIKEVLRDHVEFPNSICRHDNPKVLEGLRMGTVFSMIVNLTAGDIYFCKGSPCETEYEHYHI</sequence>
<name>A0ABY5VIS7_9FIRM</name>
<dbReference type="NCBIfam" id="NF040521">
    <property type="entry name" value="C45_proenzyme"/>
    <property type="match status" value="1"/>
</dbReference>
<dbReference type="InterPro" id="IPR047801">
    <property type="entry name" value="Peptidase_C45"/>
</dbReference>
<proteinExistence type="predicted"/>
<dbReference type="EMBL" id="CP102290">
    <property type="protein sequence ID" value="UWP60094.1"/>
    <property type="molecule type" value="Genomic_DNA"/>
</dbReference>
<accession>A0ABY5VIS7</accession>
<feature type="domain" description="Peptidase C45 hydrolase" evidence="1">
    <location>
        <begin position="123"/>
        <end position="351"/>
    </location>
</feature>
<dbReference type="RefSeq" id="WP_028529504.1">
    <property type="nucleotide sequence ID" value="NZ_CABLBR010000026.1"/>
</dbReference>
<keyword evidence="3" id="KW-1185">Reference proteome</keyword>
<dbReference type="Gene3D" id="3.60.60.10">
    <property type="entry name" value="Penicillin V Acylase, Chain A"/>
    <property type="match status" value="1"/>
</dbReference>
<dbReference type="Pfam" id="PF03417">
    <property type="entry name" value="AAT"/>
    <property type="match status" value="1"/>
</dbReference>
<dbReference type="Gene3D" id="1.10.10.2120">
    <property type="match status" value="1"/>
</dbReference>
<organism evidence="2 3">
    <name type="scientific">Ruminococcus gauvreauii</name>
    <dbReference type="NCBI Taxonomy" id="438033"/>
    <lineage>
        <taxon>Bacteria</taxon>
        <taxon>Bacillati</taxon>
        <taxon>Bacillota</taxon>
        <taxon>Clostridia</taxon>
        <taxon>Eubacteriales</taxon>
        <taxon>Oscillospiraceae</taxon>
        <taxon>Ruminococcus</taxon>
    </lineage>
</organism>
<evidence type="ECO:0000259" key="1">
    <source>
        <dbReference type="Pfam" id="PF03417"/>
    </source>
</evidence>
<reference evidence="2" key="1">
    <citation type="journal article" date="2022" name="Cell">
        <title>Design, construction, and in vivo augmentation of a complex gut microbiome.</title>
        <authorList>
            <person name="Cheng A.G."/>
            <person name="Ho P.Y."/>
            <person name="Aranda-Diaz A."/>
            <person name="Jain S."/>
            <person name="Yu F.B."/>
            <person name="Meng X."/>
            <person name="Wang M."/>
            <person name="Iakiviak M."/>
            <person name="Nagashima K."/>
            <person name="Zhao A."/>
            <person name="Murugkar P."/>
            <person name="Patil A."/>
            <person name="Atabakhsh K."/>
            <person name="Weakley A."/>
            <person name="Yan J."/>
            <person name="Brumbaugh A.R."/>
            <person name="Higginbottom S."/>
            <person name="Dimas A."/>
            <person name="Shiver A.L."/>
            <person name="Deutschbauer A."/>
            <person name="Neff N."/>
            <person name="Sonnenburg J.L."/>
            <person name="Huang K.C."/>
            <person name="Fischbach M.A."/>
        </authorList>
    </citation>
    <scope>NUCLEOTIDE SEQUENCE</scope>
    <source>
        <strain evidence="2">DSM 19829</strain>
    </source>
</reference>
<dbReference type="PANTHER" id="PTHR34180:SF1">
    <property type="entry name" value="BETA-ALANYL-DOPAMINE_CARCININE HYDROLASE"/>
    <property type="match status" value="1"/>
</dbReference>
<protein>
    <submittedName>
        <fullName evidence="2">Acyl-CoA--6-aminopenicillanic acid acyl-transferase</fullName>
    </submittedName>
</protein>
<dbReference type="InterPro" id="IPR005079">
    <property type="entry name" value="Peptidase_C45_hydrolase"/>
</dbReference>
<dbReference type="PANTHER" id="PTHR34180">
    <property type="entry name" value="PEPTIDASE C45"/>
    <property type="match status" value="1"/>
</dbReference>
<gene>
    <name evidence="2" type="ORF">NQ502_03275</name>
</gene>
<dbReference type="InterPro" id="IPR047794">
    <property type="entry name" value="C45_proenzyme-like"/>
</dbReference>